<keyword evidence="5 6" id="KW-0472">Membrane</keyword>
<evidence type="ECO:0000313" key="10">
    <source>
        <dbReference type="Proteomes" id="UP001515480"/>
    </source>
</evidence>
<keyword evidence="3 6" id="KW-0812">Transmembrane</keyword>
<protein>
    <recommendedName>
        <fullName evidence="8">Major facilitator superfamily (MFS) profile domain-containing protein</fullName>
    </recommendedName>
</protein>
<feature type="transmembrane region" description="Helical" evidence="6">
    <location>
        <begin position="129"/>
        <end position="148"/>
    </location>
</feature>
<dbReference type="InterPro" id="IPR011701">
    <property type="entry name" value="MFS"/>
</dbReference>
<sequence length="489" mass="52667">MNAEVAIAWTSFSILASMYLAPPVLAGLVAEDLGYSPDQVALLPAVNGFTQVALSMPAGVLLHRVPVSRCIAAGLAIYGCGTAGCALSRSLAQLVALQIFFGIAACLAGPGPLVLLVSTWFDRQKATAVGVLLTAFGAAGVIWPPLLAILGERTGWRCSYASISAATWLVALPVTLLCMRDGPYSTQRQHTFWDTVQTCSSGTTIEVEASAKRGSPAIEEADSLPRAASSVAGWMPWWILSWRVWHLAALSFLGLFITQAFNNFLTLYLNRDCGVPLTTAGFYTSIIFSLNLAGKVLAGFLLDRPDGYRYGLCAMCLFALGCALVPRVTSRDPLLTESGQLPSPNSSNEDGSAYNQLKFSVSHSQLLVFSFVYGLGYGGMFTIIQAIPLALFGSNEGFAKLQGFVLTCQRLGMIAGVAVTGRMRELTGSFDIAFLLLFLLAMLAALHFVYVHPPEKRKCFSSNSIALHRKTSRTDWQEMQNQPEHPVVR</sequence>
<keyword evidence="10" id="KW-1185">Reference proteome</keyword>
<feature type="signal peptide" evidence="7">
    <location>
        <begin position="1"/>
        <end position="26"/>
    </location>
</feature>
<dbReference type="PANTHER" id="PTHR43124">
    <property type="entry name" value="PURINE EFFLUX PUMP PBUE"/>
    <property type="match status" value="1"/>
</dbReference>
<feature type="transmembrane region" description="Helical" evidence="6">
    <location>
        <begin position="244"/>
        <end position="261"/>
    </location>
</feature>
<evidence type="ECO:0000313" key="9">
    <source>
        <dbReference type="EMBL" id="KAL1510298.1"/>
    </source>
</evidence>
<feature type="transmembrane region" description="Helical" evidence="6">
    <location>
        <begin position="281"/>
        <end position="302"/>
    </location>
</feature>
<evidence type="ECO:0000256" key="6">
    <source>
        <dbReference type="SAM" id="Phobius"/>
    </source>
</evidence>
<proteinExistence type="predicted"/>
<comment type="caution">
    <text evidence="9">The sequence shown here is derived from an EMBL/GenBank/DDBJ whole genome shotgun (WGS) entry which is preliminary data.</text>
</comment>
<dbReference type="AlphaFoldDB" id="A0AB34IYA0"/>
<dbReference type="PANTHER" id="PTHR43124:SF3">
    <property type="entry name" value="CHLORAMPHENICOL EFFLUX PUMP RV0191"/>
    <property type="match status" value="1"/>
</dbReference>
<keyword evidence="4 6" id="KW-1133">Transmembrane helix</keyword>
<dbReference type="GO" id="GO:0005886">
    <property type="term" value="C:plasma membrane"/>
    <property type="evidence" value="ECO:0007669"/>
    <property type="project" value="UniProtKB-SubCell"/>
</dbReference>
<dbReference type="EMBL" id="JBGBPQ010000015">
    <property type="protein sequence ID" value="KAL1510298.1"/>
    <property type="molecule type" value="Genomic_DNA"/>
</dbReference>
<dbReference type="InterPro" id="IPR050189">
    <property type="entry name" value="MFS_Efflux_Transporters"/>
</dbReference>
<feature type="transmembrane region" description="Helical" evidence="6">
    <location>
        <begin position="366"/>
        <end position="391"/>
    </location>
</feature>
<gene>
    <name evidence="9" type="ORF">AB1Y20_006618</name>
</gene>
<accession>A0AB34IYA0</accession>
<comment type="subcellular location">
    <subcellularLocation>
        <location evidence="1">Cell membrane</location>
        <topology evidence="1">Multi-pass membrane protein</topology>
    </subcellularLocation>
</comment>
<organism evidence="9 10">
    <name type="scientific">Prymnesium parvum</name>
    <name type="common">Toxic golden alga</name>
    <dbReference type="NCBI Taxonomy" id="97485"/>
    <lineage>
        <taxon>Eukaryota</taxon>
        <taxon>Haptista</taxon>
        <taxon>Haptophyta</taxon>
        <taxon>Prymnesiophyceae</taxon>
        <taxon>Prymnesiales</taxon>
        <taxon>Prymnesiaceae</taxon>
        <taxon>Prymnesium</taxon>
    </lineage>
</organism>
<dbReference type="InterPro" id="IPR020846">
    <property type="entry name" value="MFS_dom"/>
</dbReference>
<feature type="domain" description="Major facilitator superfamily (MFS) profile" evidence="8">
    <location>
        <begin position="1"/>
        <end position="456"/>
    </location>
</feature>
<keyword evidence="2" id="KW-1003">Cell membrane</keyword>
<dbReference type="InterPro" id="IPR036259">
    <property type="entry name" value="MFS_trans_sf"/>
</dbReference>
<evidence type="ECO:0000259" key="8">
    <source>
        <dbReference type="PROSITE" id="PS50850"/>
    </source>
</evidence>
<dbReference type="Proteomes" id="UP001515480">
    <property type="component" value="Unassembled WGS sequence"/>
</dbReference>
<feature type="chain" id="PRO_5044274100" description="Major facilitator superfamily (MFS) profile domain-containing protein" evidence="7">
    <location>
        <begin position="27"/>
        <end position="489"/>
    </location>
</feature>
<dbReference type="Pfam" id="PF07690">
    <property type="entry name" value="MFS_1"/>
    <property type="match status" value="2"/>
</dbReference>
<evidence type="ECO:0000256" key="1">
    <source>
        <dbReference type="ARBA" id="ARBA00004651"/>
    </source>
</evidence>
<reference evidence="9 10" key="1">
    <citation type="journal article" date="2024" name="Science">
        <title>Giant polyketide synthase enzymes in the biosynthesis of giant marine polyether toxins.</title>
        <authorList>
            <person name="Fallon T.R."/>
            <person name="Shende V.V."/>
            <person name="Wierzbicki I.H."/>
            <person name="Pendleton A.L."/>
            <person name="Watervoot N.F."/>
            <person name="Auber R.P."/>
            <person name="Gonzalez D.J."/>
            <person name="Wisecaver J.H."/>
            <person name="Moore B.S."/>
        </authorList>
    </citation>
    <scope>NUCLEOTIDE SEQUENCE [LARGE SCALE GENOMIC DNA]</scope>
    <source>
        <strain evidence="9 10">12B1</strain>
    </source>
</reference>
<evidence type="ECO:0000256" key="5">
    <source>
        <dbReference type="ARBA" id="ARBA00023136"/>
    </source>
</evidence>
<feature type="transmembrane region" description="Helical" evidence="6">
    <location>
        <begin position="432"/>
        <end position="451"/>
    </location>
</feature>
<dbReference type="GO" id="GO:0022857">
    <property type="term" value="F:transmembrane transporter activity"/>
    <property type="evidence" value="ECO:0007669"/>
    <property type="project" value="InterPro"/>
</dbReference>
<feature type="transmembrane region" description="Helical" evidence="6">
    <location>
        <begin position="309"/>
        <end position="328"/>
    </location>
</feature>
<evidence type="ECO:0000256" key="4">
    <source>
        <dbReference type="ARBA" id="ARBA00022989"/>
    </source>
</evidence>
<keyword evidence="7" id="KW-0732">Signal</keyword>
<dbReference type="Gene3D" id="1.20.1250.20">
    <property type="entry name" value="MFS general substrate transporter like domains"/>
    <property type="match status" value="2"/>
</dbReference>
<dbReference type="PROSITE" id="PS50850">
    <property type="entry name" value="MFS"/>
    <property type="match status" value="1"/>
</dbReference>
<feature type="transmembrane region" description="Helical" evidence="6">
    <location>
        <begin position="95"/>
        <end position="117"/>
    </location>
</feature>
<evidence type="ECO:0000256" key="7">
    <source>
        <dbReference type="SAM" id="SignalP"/>
    </source>
</evidence>
<feature type="transmembrane region" description="Helical" evidence="6">
    <location>
        <begin position="70"/>
        <end position="89"/>
    </location>
</feature>
<evidence type="ECO:0000256" key="2">
    <source>
        <dbReference type="ARBA" id="ARBA00022475"/>
    </source>
</evidence>
<evidence type="ECO:0000256" key="3">
    <source>
        <dbReference type="ARBA" id="ARBA00022692"/>
    </source>
</evidence>
<dbReference type="SUPFAM" id="SSF103473">
    <property type="entry name" value="MFS general substrate transporter"/>
    <property type="match status" value="1"/>
</dbReference>
<feature type="transmembrane region" description="Helical" evidence="6">
    <location>
        <begin position="160"/>
        <end position="179"/>
    </location>
</feature>
<name>A0AB34IYA0_PRYPA</name>